<sequence>MTVLPLAVLLLSTAVQAANPVFGAYSTDSCDSCLDETYQSCPGDYKTRSYATCMCAGDGSANFVKCLSYCDASLNEPAIASSAYYGYCVLFFKELCDGAEQFLSEKIYGEQCSKEAIAAGGIGAKDGDDGDDESSKRLVQLVTQSQDRKLILLNSESSEPNKTKDSDSMETGEASETTKTGDASKTAGKSEATQTSNHAIASSVPVWAVVAGVGLHFMNM</sequence>
<feature type="compositionally biased region" description="Polar residues" evidence="1">
    <location>
        <begin position="174"/>
        <end position="183"/>
    </location>
</feature>
<dbReference type="Proteomes" id="UP001489902">
    <property type="component" value="Chromosome 1"/>
</dbReference>
<proteinExistence type="predicted"/>
<evidence type="ECO:0000256" key="2">
    <source>
        <dbReference type="SAM" id="SignalP"/>
    </source>
</evidence>
<feature type="signal peptide" evidence="2">
    <location>
        <begin position="1"/>
        <end position="17"/>
    </location>
</feature>
<keyword evidence="2" id="KW-0732">Signal</keyword>
<feature type="region of interest" description="Disordered" evidence="1">
    <location>
        <begin position="152"/>
        <end position="197"/>
    </location>
</feature>
<evidence type="ECO:0000256" key="1">
    <source>
        <dbReference type="SAM" id="MobiDB-lite"/>
    </source>
</evidence>
<feature type="chain" id="PRO_5047000187" description="Extracellular membrane protein CFEM domain-containing protein" evidence="2">
    <location>
        <begin position="18"/>
        <end position="220"/>
    </location>
</feature>
<keyword evidence="4" id="KW-1185">Reference proteome</keyword>
<reference evidence="3 4" key="1">
    <citation type="submission" date="2024-04" db="EMBL/GenBank/DDBJ databases">
        <title>Complete genome sequence of Fusarium acuminatum.</title>
        <authorList>
            <person name="Lan B."/>
        </authorList>
    </citation>
    <scope>NUCLEOTIDE SEQUENCE [LARGE SCALE GENOMIC DNA]</scope>
    <source>
        <strain evidence="3">1A</strain>
    </source>
</reference>
<evidence type="ECO:0000313" key="4">
    <source>
        <dbReference type="Proteomes" id="UP001489902"/>
    </source>
</evidence>
<dbReference type="EMBL" id="CP151260">
    <property type="protein sequence ID" value="WZH40619.1"/>
    <property type="molecule type" value="Genomic_DNA"/>
</dbReference>
<evidence type="ECO:0000313" key="3">
    <source>
        <dbReference type="EMBL" id="WZH40619.1"/>
    </source>
</evidence>
<name>A0ABZ2WL53_9HYPO</name>
<accession>A0ABZ2WL53</accession>
<evidence type="ECO:0008006" key="5">
    <source>
        <dbReference type="Google" id="ProtNLM"/>
    </source>
</evidence>
<gene>
    <name evidence="3" type="ORF">QYS62_001557</name>
</gene>
<organism evidence="3 4">
    <name type="scientific">Fusarium acuminatum</name>
    <dbReference type="NCBI Taxonomy" id="5515"/>
    <lineage>
        <taxon>Eukaryota</taxon>
        <taxon>Fungi</taxon>
        <taxon>Dikarya</taxon>
        <taxon>Ascomycota</taxon>
        <taxon>Pezizomycotina</taxon>
        <taxon>Sordariomycetes</taxon>
        <taxon>Hypocreomycetidae</taxon>
        <taxon>Hypocreales</taxon>
        <taxon>Nectriaceae</taxon>
        <taxon>Fusarium</taxon>
        <taxon>Fusarium tricinctum species complex</taxon>
    </lineage>
</organism>
<protein>
    <recommendedName>
        <fullName evidence="5">Extracellular membrane protein CFEM domain-containing protein</fullName>
    </recommendedName>
</protein>